<proteinExistence type="predicted"/>
<sequence>MCICGRVERWRKKISCDFSSSFFFFFFLHYGLHCYCTFFSSQDSLTSLCLLVHHSTCYFPPSPVSLTHSIMILTLVRRCFVLSSFFLSAASRLDVGVNTNLFYFVAVFVCCRGYVYKPE</sequence>
<name>G0UL15_TRYCI</name>
<protein>
    <submittedName>
        <fullName evidence="2">Uncharacterized protein</fullName>
    </submittedName>
</protein>
<keyword evidence="1" id="KW-0472">Membrane</keyword>
<reference evidence="2" key="1">
    <citation type="journal article" date="2012" name="Proc. Natl. Acad. Sci. U.S.A.">
        <title>Antigenic diversity is generated by distinct evolutionary mechanisms in African trypanosome species.</title>
        <authorList>
            <person name="Jackson A.P."/>
            <person name="Berry A."/>
            <person name="Aslett M."/>
            <person name="Allison H.C."/>
            <person name="Burton P."/>
            <person name="Vavrova-Anderson J."/>
            <person name="Brown R."/>
            <person name="Browne H."/>
            <person name="Corton N."/>
            <person name="Hauser H."/>
            <person name="Gamble J."/>
            <person name="Gilderthorp R."/>
            <person name="Marcello L."/>
            <person name="McQuillan J."/>
            <person name="Otto T.D."/>
            <person name="Quail M.A."/>
            <person name="Sanders M.J."/>
            <person name="van Tonder A."/>
            <person name="Ginger M.L."/>
            <person name="Field M.C."/>
            <person name="Barry J.D."/>
            <person name="Hertz-Fowler C."/>
            <person name="Berriman M."/>
        </authorList>
    </citation>
    <scope>NUCLEOTIDE SEQUENCE</scope>
    <source>
        <strain evidence="2">IL3000</strain>
    </source>
</reference>
<evidence type="ECO:0000256" key="1">
    <source>
        <dbReference type="SAM" id="Phobius"/>
    </source>
</evidence>
<feature type="transmembrane region" description="Helical" evidence="1">
    <location>
        <begin position="97"/>
        <end position="116"/>
    </location>
</feature>
<feature type="transmembrane region" description="Helical" evidence="1">
    <location>
        <begin position="21"/>
        <end position="41"/>
    </location>
</feature>
<keyword evidence="1" id="KW-0812">Transmembrane</keyword>
<feature type="transmembrane region" description="Helical" evidence="1">
    <location>
        <begin position="70"/>
        <end position="90"/>
    </location>
</feature>
<dbReference type="EMBL" id="HE575317">
    <property type="protein sequence ID" value="CCC90070.1"/>
    <property type="molecule type" value="Genomic_DNA"/>
</dbReference>
<accession>G0UL15</accession>
<evidence type="ECO:0000313" key="2">
    <source>
        <dbReference type="EMBL" id="CCC90070.1"/>
    </source>
</evidence>
<dbReference type="AlphaFoldDB" id="G0UL15"/>
<keyword evidence="1" id="KW-1133">Transmembrane helix</keyword>
<organism evidence="2">
    <name type="scientific">Trypanosoma congolense (strain IL3000)</name>
    <dbReference type="NCBI Taxonomy" id="1068625"/>
    <lineage>
        <taxon>Eukaryota</taxon>
        <taxon>Discoba</taxon>
        <taxon>Euglenozoa</taxon>
        <taxon>Kinetoplastea</taxon>
        <taxon>Metakinetoplastina</taxon>
        <taxon>Trypanosomatida</taxon>
        <taxon>Trypanosomatidae</taxon>
        <taxon>Trypanosoma</taxon>
        <taxon>Nannomonas</taxon>
    </lineage>
</organism>
<gene>
    <name evidence="2" type="ORF">TCIL3000_4_1550</name>
</gene>